<evidence type="ECO:0000259" key="2">
    <source>
        <dbReference type="Pfam" id="PF02470"/>
    </source>
</evidence>
<keyword evidence="1" id="KW-0472">Membrane</keyword>
<accession>A0A6N4W3X1</accession>
<sequence length="353" mass="37465">MISVRNRLGALSRRIDLSAWLGPRQGIPDEHTAAARSRRQGIIGLVVIIAALAATAAAYLNPSGESGYTAHLTNSAGIRAGDQVRIAGITVGKVTGVRLDGALVEMTFDVERSIKVGSDSTLDVKLLTPLGGHYVALDPKGDMPLGRNVIPPQRVSLPFEVNDIIQAATPVIKEVDGQVIHDTFAEVANAAGRYPDAIRNLLQAANDLTSSLSGSTAEFHRSLGFVADSMGAMVAGRKQLVTLVQQLDILGKGYTADSVDIIEFFGLVKELARIMDRLTTVYARDLAPVINGIDDIIDTLYAHPDQLGKAADAMGQALNIVMPMLSGNGVVIDKGNQLVPGQDLCLPNIMRNC</sequence>
<dbReference type="InterPro" id="IPR052336">
    <property type="entry name" value="MlaD_Phospholipid_Transporter"/>
</dbReference>
<dbReference type="RefSeq" id="WP_163802338.1">
    <property type="nucleotide sequence ID" value="NZ_AP022620.1"/>
</dbReference>
<keyword evidence="4" id="KW-1185">Reference proteome</keyword>
<name>A0A6N4W3X1_9MYCO</name>
<dbReference type="InterPro" id="IPR003399">
    <property type="entry name" value="Mce/MlaD"/>
</dbReference>
<dbReference type="PANTHER" id="PTHR33371">
    <property type="entry name" value="INTERMEMBRANE PHOSPHOLIPID TRANSPORT SYSTEM BINDING PROTEIN MLAD-RELATED"/>
    <property type="match status" value="1"/>
</dbReference>
<reference evidence="3 4" key="1">
    <citation type="journal article" date="2019" name="Emerg. Microbes Infect.">
        <title>Comprehensive subspecies identification of 175 nontuberculous mycobacteria species based on 7547 genomic profiles.</title>
        <authorList>
            <person name="Matsumoto Y."/>
            <person name="Kinjo T."/>
            <person name="Motooka D."/>
            <person name="Nabeya D."/>
            <person name="Jung N."/>
            <person name="Uechi K."/>
            <person name="Horii T."/>
            <person name="Iida T."/>
            <person name="Fujita J."/>
            <person name="Nakamura S."/>
        </authorList>
    </citation>
    <scope>NUCLEOTIDE SEQUENCE [LARGE SCALE GENOMIC DNA]</scope>
    <source>
        <strain evidence="3 4">JCM 30275</strain>
    </source>
</reference>
<evidence type="ECO:0000313" key="3">
    <source>
        <dbReference type="EMBL" id="BBZ74797.1"/>
    </source>
</evidence>
<proteinExistence type="predicted"/>
<evidence type="ECO:0000313" key="4">
    <source>
        <dbReference type="Proteomes" id="UP000467249"/>
    </source>
</evidence>
<gene>
    <name evidence="3" type="ORF">MANY_01340</name>
</gene>
<dbReference type="KEGG" id="many:MANY_01340"/>
<dbReference type="PANTHER" id="PTHR33371:SF4">
    <property type="entry name" value="INTERMEMBRANE PHOSPHOLIPID TRANSPORT SYSTEM BINDING PROTEIN MLAD"/>
    <property type="match status" value="1"/>
</dbReference>
<keyword evidence="1" id="KW-0812">Transmembrane</keyword>
<dbReference type="Proteomes" id="UP000467249">
    <property type="component" value="Chromosome"/>
</dbReference>
<dbReference type="AlphaFoldDB" id="A0A6N4W3X1"/>
<organism evidence="3 4">
    <name type="scientific">Mycolicibacterium anyangense</name>
    <dbReference type="NCBI Taxonomy" id="1431246"/>
    <lineage>
        <taxon>Bacteria</taxon>
        <taxon>Bacillati</taxon>
        <taxon>Actinomycetota</taxon>
        <taxon>Actinomycetes</taxon>
        <taxon>Mycobacteriales</taxon>
        <taxon>Mycobacteriaceae</taxon>
        <taxon>Mycolicibacterium</taxon>
    </lineage>
</organism>
<dbReference type="Pfam" id="PF02470">
    <property type="entry name" value="MlaD"/>
    <property type="match status" value="1"/>
</dbReference>
<dbReference type="EMBL" id="AP022620">
    <property type="protein sequence ID" value="BBZ74797.1"/>
    <property type="molecule type" value="Genomic_DNA"/>
</dbReference>
<protein>
    <submittedName>
        <fullName evidence="3">Putative Mce family protein</fullName>
    </submittedName>
</protein>
<feature type="domain" description="Mce/MlaD" evidence="2">
    <location>
        <begin position="68"/>
        <end position="139"/>
    </location>
</feature>
<evidence type="ECO:0000256" key="1">
    <source>
        <dbReference type="SAM" id="Phobius"/>
    </source>
</evidence>
<keyword evidence="1" id="KW-1133">Transmembrane helix</keyword>
<feature type="transmembrane region" description="Helical" evidence="1">
    <location>
        <begin position="42"/>
        <end position="60"/>
    </location>
</feature>